<keyword evidence="1" id="KW-0732">Signal</keyword>
<protein>
    <recommendedName>
        <fullName evidence="4">Secreted protein</fullName>
    </recommendedName>
</protein>
<gene>
    <name evidence="2" type="ORF">B0F90DRAFT_1720419</name>
</gene>
<evidence type="ECO:0000256" key="1">
    <source>
        <dbReference type="SAM" id="SignalP"/>
    </source>
</evidence>
<reference evidence="2" key="1">
    <citation type="journal article" date="2022" name="New Phytol.">
        <title>Evolutionary transition to the ectomycorrhizal habit in the genomes of a hyperdiverse lineage of mushroom-forming fungi.</title>
        <authorList>
            <person name="Looney B."/>
            <person name="Miyauchi S."/>
            <person name="Morin E."/>
            <person name="Drula E."/>
            <person name="Courty P.E."/>
            <person name="Kohler A."/>
            <person name="Kuo A."/>
            <person name="LaButti K."/>
            <person name="Pangilinan J."/>
            <person name="Lipzen A."/>
            <person name="Riley R."/>
            <person name="Andreopoulos W."/>
            <person name="He G."/>
            <person name="Johnson J."/>
            <person name="Nolan M."/>
            <person name="Tritt A."/>
            <person name="Barry K.W."/>
            <person name="Grigoriev I.V."/>
            <person name="Nagy L.G."/>
            <person name="Hibbett D."/>
            <person name="Henrissat B."/>
            <person name="Matheny P.B."/>
            <person name="Labbe J."/>
            <person name="Martin F.M."/>
        </authorList>
    </citation>
    <scope>NUCLEOTIDE SEQUENCE</scope>
    <source>
        <strain evidence="2">BPL690</strain>
    </source>
</reference>
<name>A0AAD4M4Y2_9AGAM</name>
<keyword evidence="3" id="KW-1185">Reference proteome</keyword>
<feature type="signal peptide" evidence="1">
    <location>
        <begin position="1"/>
        <end position="20"/>
    </location>
</feature>
<evidence type="ECO:0000313" key="3">
    <source>
        <dbReference type="Proteomes" id="UP001203297"/>
    </source>
</evidence>
<evidence type="ECO:0008006" key="4">
    <source>
        <dbReference type="Google" id="ProtNLM"/>
    </source>
</evidence>
<dbReference type="Proteomes" id="UP001203297">
    <property type="component" value="Unassembled WGS sequence"/>
</dbReference>
<sequence>MASCTTHVMLTLFLQTTLLGLPCTARKGCVPSICWVMAVHLMVIRWYRYGYGCFMIDVITGTTTVGNQTGHEDNAAAERACGRGCAIWTTPPAFVVLSFQRCSLEKEKVFLPCPVSSVCVWNNQRPYEMIKG</sequence>
<evidence type="ECO:0000313" key="2">
    <source>
        <dbReference type="EMBL" id="KAI0301215.1"/>
    </source>
</evidence>
<dbReference type="EMBL" id="WTXG01000015">
    <property type="protein sequence ID" value="KAI0301215.1"/>
    <property type="molecule type" value="Genomic_DNA"/>
</dbReference>
<accession>A0AAD4M4Y2</accession>
<organism evidence="2 3">
    <name type="scientific">Multifurca ochricompacta</name>
    <dbReference type="NCBI Taxonomy" id="376703"/>
    <lineage>
        <taxon>Eukaryota</taxon>
        <taxon>Fungi</taxon>
        <taxon>Dikarya</taxon>
        <taxon>Basidiomycota</taxon>
        <taxon>Agaricomycotina</taxon>
        <taxon>Agaricomycetes</taxon>
        <taxon>Russulales</taxon>
        <taxon>Russulaceae</taxon>
        <taxon>Multifurca</taxon>
    </lineage>
</organism>
<comment type="caution">
    <text evidence="2">The sequence shown here is derived from an EMBL/GenBank/DDBJ whole genome shotgun (WGS) entry which is preliminary data.</text>
</comment>
<proteinExistence type="predicted"/>
<dbReference type="AlphaFoldDB" id="A0AAD4M4Y2"/>
<feature type="chain" id="PRO_5042076667" description="Secreted protein" evidence="1">
    <location>
        <begin position="21"/>
        <end position="132"/>
    </location>
</feature>